<proteinExistence type="predicted"/>
<reference evidence="1 2" key="1">
    <citation type="submission" date="2019-09" db="EMBL/GenBank/DDBJ databases">
        <authorList>
            <person name="Kritzky A."/>
            <person name="Schelkanova E.Y."/>
            <person name="Alkhova Z.V."/>
            <person name="Smirnova N.I."/>
        </authorList>
    </citation>
    <scope>NUCLEOTIDE SEQUENCE [LARGE SCALE GENOMIC DNA]</scope>
    <source>
        <strain evidence="1 2">M1526</strain>
    </source>
</reference>
<comment type="caution">
    <text evidence="1">The sequence shown here is derived from an EMBL/GenBank/DDBJ whole genome shotgun (WGS) entry which is preliminary data.</text>
</comment>
<name>A0A5Q6PK31_VIBCL</name>
<protein>
    <submittedName>
        <fullName evidence="1">Uncharacterized protein</fullName>
    </submittedName>
</protein>
<sequence>MNEVISKLTSYKYSQNDVFLTASDYKQLKVIEGQVTNDAITLYRGINCLTKEIRDDVLSGIERNIFTKGTLIASFSSDVDSASHFAHSEMSNFPTESIISAQKIMEERQDFMTGYCGIVVSAKFKRSDVLDVSKLISSSEREFLVPNSAIPIRVTVNEITPFYRMISESDKSVHEHLVEALEMRDSLLINHIVASWSDYLTIEDSKLLLSAMNTLPYEESVKILESLPNKFMDAEMLSFVTSPVAIQDMINKKIFNSEIGKIAMKRIASDAIQNHSVASFTLKDFDALHKMQVIDEKFMDKAIGETLRSGDHDKAINLIANYGYSRTDIISALFKKELTKHQQEISQYLDKMSDKERLSENVVVLNRDTQSYELTTQAHTLTGLPNALFRYTSYYQSVGDDPESLGCSMVGSKNLFKLMAQYPQLPKADQIRADIVLTDVMSAINEIKGVDDRFPGFDKSTTSTLTRYPKTPFRSHLIDSLISGSATKVHNLMDLLKDTGDNQSLRNMLAKHLEDNLNKIGRGMGDLSL</sequence>
<dbReference type="Proteomes" id="UP000323225">
    <property type="component" value="Unassembled WGS sequence"/>
</dbReference>
<dbReference type="AlphaFoldDB" id="A0A5Q6PK31"/>
<evidence type="ECO:0000313" key="1">
    <source>
        <dbReference type="EMBL" id="KAA1255192.1"/>
    </source>
</evidence>
<organism evidence="1 2">
    <name type="scientific">Vibrio cholerae</name>
    <dbReference type="NCBI Taxonomy" id="666"/>
    <lineage>
        <taxon>Bacteria</taxon>
        <taxon>Pseudomonadati</taxon>
        <taxon>Pseudomonadota</taxon>
        <taxon>Gammaproteobacteria</taxon>
        <taxon>Vibrionales</taxon>
        <taxon>Vibrionaceae</taxon>
        <taxon>Vibrio</taxon>
    </lineage>
</organism>
<accession>A0A5Q6PK31</accession>
<dbReference type="EMBL" id="VUAA01000007">
    <property type="protein sequence ID" value="KAA1255192.1"/>
    <property type="molecule type" value="Genomic_DNA"/>
</dbReference>
<evidence type="ECO:0000313" key="2">
    <source>
        <dbReference type="Proteomes" id="UP000323225"/>
    </source>
</evidence>
<gene>
    <name evidence="1" type="ORF">F0M16_08215</name>
</gene>